<proteinExistence type="inferred from homology"/>
<reference evidence="7 8" key="1">
    <citation type="submission" date="2019-03" db="EMBL/GenBank/DDBJ databases">
        <title>Genomic Encyclopedia of Type Strains, Phase IV (KMG-IV): sequencing the most valuable type-strain genomes for metagenomic binning, comparative biology and taxonomic classification.</title>
        <authorList>
            <person name="Goeker M."/>
        </authorList>
    </citation>
    <scope>NUCLEOTIDE SEQUENCE [LARGE SCALE GENOMIC DNA]</scope>
    <source>
        <strain evidence="7 8">DSM 25287</strain>
    </source>
</reference>
<dbReference type="InterPro" id="IPR036852">
    <property type="entry name" value="Peptidase_S8/S53_dom_sf"/>
</dbReference>
<evidence type="ECO:0000256" key="1">
    <source>
        <dbReference type="ARBA" id="ARBA00011073"/>
    </source>
</evidence>
<evidence type="ECO:0000313" key="8">
    <source>
        <dbReference type="Proteomes" id="UP000295765"/>
    </source>
</evidence>
<feature type="domain" description="Peptidase S8/S53" evidence="6">
    <location>
        <begin position="7"/>
        <end position="136"/>
    </location>
</feature>
<feature type="active site" description="Charge relay system" evidence="5">
    <location>
        <position position="182"/>
    </location>
</feature>
<dbReference type="Gene3D" id="3.40.50.200">
    <property type="entry name" value="Peptidase S8/S53 domain"/>
    <property type="match status" value="1"/>
</dbReference>
<comment type="caution">
    <text evidence="7">The sequence shown here is derived from an EMBL/GenBank/DDBJ whole genome shotgun (WGS) entry which is preliminary data.</text>
</comment>
<keyword evidence="2 5" id="KW-0645">Protease</keyword>
<keyword evidence="4 5" id="KW-0720">Serine protease</keyword>
<evidence type="ECO:0000259" key="6">
    <source>
        <dbReference type="Pfam" id="PF00082"/>
    </source>
</evidence>
<comment type="similarity">
    <text evidence="1 5">Belongs to the peptidase S8 family.</text>
</comment>
<evidence type="ECO:0000256" key="5">
    <source>
        <dbReference type="PROSITE-ProRule" id="PRU01240"/>
    </source>
</evidence>
<dbReference type="Proteomes" id="UP000295765">
    <property type="component" value="Unassembled WGS sequence"/>
</dbReference>
<dbReference type="EMBL" id="SLWY01000002">
    <property type="protein sequence ID" value="TCO83357.1"/>
    <property type="molecule type" value="Genomic_DNA"/>
</dbReference>
<dbReference type="PROSITE" id="PS51892">
    <property type="entry name" value="SUBTILASE"/>
    <property type="match status" value="1"/>
</dbReference>
<evidence type="ECO:0000313" key="7">
    <source>
        <dbReference type="EMBL" id="TCO83357.1"/>
    </source>
</evidence>
<dbReference type="InterPro" id="IPR000209">
    <property type="entry name" value="Peptidase_S8/S53_dom"/>
</dbReference>
<dbReference type="GO" id="GO:0006508">
    <property type="term" value="P:proteolysis"/>
    <property type="evidence" value="ECO:0007669"/>
    <property type="project" value="UniProtKB-KW"/>
</dbReference>
<dbReference type="Pfam" id="PF00082">
    <property type="entry name" value="Peptidase_S8"/>
    <property type="match status" value="1"/>
</dbReference>
<organism evidence="7 8">
    <name type="scientific">Plasticicumulans lactativorans</name>
    <dbReference type="NCBI Taxonomy" id="1133106"/>
    <lineage>
        <taxon>Bacteria</taxon>
        <taxon>Pseudomonadati</taxon>
        <taxon>Pseudomonadota</taxon>
        <taxon>Gammaproteobacteria</taxon>
        <taxon>Candidatus Competibacteraceae</taxon>
        <taxon>Plasticicumulans</taxon>
    </lineage>
</organism>
<gene>
    <name evidence="7" type="ORF">EV699_10255</name>
</gene>
<dbReference type="AlphaFoldDB" id="A0A4R2LF29"/>
<feature type="active site" description="Charge relay system" evidence="5">
    <location>
        <position position="53"/>
    </location>
</feature>
<evidence type="ECO:0000256" key="2">
    <source>
        <dbReference type="ARBA" id="ARBA00022670"/>
    </source>
</evidence>
<accession>A0A4R2LF29</accession>
<dbReference type="InterPro" id="IPR050131">
    <property type="entry name" value="Peptidase_S8_subtilisin-like"/>
</dbReference>
<dbReference type="SUPFAM" id="SSF52743">
    <property type="entry name" value="Subtilisin-like"/>
    <property type="match status" value="1"/>
</dbReference>
<evidence type="ECO:0000256" key="3">
    <source>
        <dbReference type="ARBA" id="ARBA00022801"/>
    </source>
</evidence>
<protein>
    <submittedName>
        <fullName evidence="7">Subtilase family protein</fullName>
    </submittedName>
</protein>
<evidence type="ECO:0000256" key="4">
    <source>
        <dbReference type="ARBA" id="ARBA00022825"/>
    </source>
</evidence>
<dbReference type="PANTHER" id="PTHR43806">
    <property type="entry name" value="PEPTIDASE S8"/>
    <property type="match status" value="1"/>
</dbReference>
<dbReference type="OrthoDB" id="6087879at2"/>
<sequence length="226" mass="21880">MSAPPPGAGVAVGLIDSGLAPALAARAAADVAVQVDADGQATIGAARADAVGHGSALAALLLAAAPAVRLYSVQAFAAAGPGSAAAVAAALDWLVAQRVRVVNLSLGLRADRPRLRAAVAAAQAAGVLLVASSPARGGPVYPAAYPGVLRVCGDARCADGEFSALGGHPADIGASPAGGGASLACARVSAALAALLAATPDIDATALRRALQARCRFHGAERRHGD</sequence>
<keyword evidence="3 5" id="KW-0378">Hydrolase</keyword>
<dbReference type="GO" id="GO:0004252">
    <property type="term" value="F:serine-type endopeptidase activity"/>
    <property type="evidence" value="ECO:0007669"/>
    <property type="project" value="UniProtKB-UniRule"/>
</dbReference>
<keyword evidence="8" id="KW-1185">Reference proteome</keyword>
<name>A0A4R2LF29_9GAMM</name>
<dbReference type="RefSeq" id="WP_132538221.1">
    <property type="nucleotide sequence ID" value="NZ_SLWY01000002.1"/>
</dbReference>
<dbReference type="PANTHER" id="PTHR43806:SF11">
    <property type="entry name" value="CEREVISIN-RELATED"/>
    <property type="match status" value="1"/>
</dbReference>
<feature type="active site" description="Charge relay system" evidence="5">
    <location>
        <position position="16"/>
    </location>
</feature>